<evidence type="ECO:0000313" key="1">
    <source>
        <dbReference type="EMBL" id="EHR79376.1"/>
    </source>
</evidence>
<gene>
    <name evidence="1" type="ORF">OCC_07913</name>
</gene>
<dbReference type="AlphaFoldDB" id="H3ZKX5"/>
<evidence type="ECO:0000313" key="2">
    <source>
        <dbReference type="Proteomes" id="UP000015502"/>
    </source>
</evidence>
<dbReference type="STRING" id="523849.OCC_07913"/>
<organism evidence="1 2">
    <name type="scientific">Thermococcus litoralis (strain ATCC 51850 / DSM 5473 / JCM 8560 / NS-C)</name>
    <dbReference type="NCBI Taxonomy" id="523849"/>
    <lineage>
        <taxon>Archaea</taxon>
        <taxon>Methanobacteriati</taxon>
        <taxon>Methanobacteriota</taxon>
        <taxon>Thermococci</taxon>
        <taxon>Thermococcales</taxon>
        <taxon>Thermococcaceae</taxon>
        <taxon>Thermococcus</taxon>
    </lineage>
</organism>
<dbReference type="KEGG" id="tlt:OCC_07913"/>
<dbReference type="GeneID" id="16550339"/>
<dbReference type="HOGENOM" id="CLU_1709232_0_0_2"/>
<dbReference type="Proteomes" id="UP000015502">
    <property type="component" value="Chromosome"/>
</dbReference>
<proteinExistence type="predicted"/>
<dbReference type="PaxDb" id="523849-OCC_07913"/>
<dbReference type="RefSeq" id="WP_004066887.1">
    <property type="nucleotide sequence ID" value="NC_022084.1"/>
</dbReference>
<keyword evidence="2" id="KW-1185">Reference proteome</keyword>
<name>H3ZKX5_THELN</name>
<dbReference type="EMBL" id="CP006670">
    <property type="protein sequence ID" value="EHR79376.1"/>
    <property type="molecule type" value="Genomic_DNA"/>
</dbReference>
<sequence>MERYTEDFPMPSDNQTNWHPSKYQVLPISQDYIRFQPKYYLKEPSTADKSSKLKLISPSFQTQQSRMRVPISFRPFSVLEIKKHIETFLKEEFRRVPLIRVAKYHSPEDGKEEILVFIKVERHPYRTIKEIYKKLQEKDPELAEIVQILPSFD</sequence>
<protein>
    <submittedName>
        <fullName evidence="1">Uncharacterized protein</fullName>
    </submittedName>
</protein>
<accession>H3ZKX5</accession>
<reference evidence="1 2" key="1">
    <citation type="journal article" date="2012" name="J. Bacteriol.">
        <title>Genome sequence of the model hyperthermophilic archaeon Thermococcus litoralis NS-C.</title>
        <authorList>
            <person name="Gardner A.F."/>
            <person name="Kumar S."/>
            <person name="Perler F.B."/>
        </authorList>
    </citation>
    <scope>NUCLEOTIDE SEQUENCE [LARGE SCALE GENOMIC DNA]</scope>
    <source>
        <strain evidence="2">ATCC 51850 / DSM 5473 / JCM 8560 / NS-C</strain>
    </source>
</reference>